<name>A0A9N9FHM5_FUNMO</name>
<keyword evidence="1" id="KW-0472">Membrane</keyword>
<comment type="caution">
    <text evidence="2">The sequence shown here is derived from an EMBL/GenBank/DDBJ whole genome shotgun (WGS) entry which is preliminary data.</text>
</comment>
<dbReference type="EMBL" id="CAJVPP010001094">
    <property type="protein sequence ID" value="CAG8533767.1"/>
    <property type="molecule type" value="Genomic_DNA"/>
</dbReference>
<evidence type="ECO:0000313" key="3">
    <source>
        <dbReference type="Proteomes" id="UP000789375"/>
    </source>
</evidence>
<protein>
    <submittedName>
        <fullName evidence="2">13435_t:CDS:1</fullName>
    </submittedName>
</protein>
<reference evidence="2" key="1">
    <citation type="submission" date="2021-06" db="EMBL/GenBank/DDBJ databases">
        <authorList>
            <person name="Kallberg Y."/>
            <person name="Tangrot J."/>
            <person name="Rosling A."/>
        </authorList>
    </citation>
    <scope>NUCLEOTIDE SEQUENCE</scope>
    <source>
        <strain evidence="2">87-6 pot B 2015</strain>
    </source>
</reference>
<sequence>MANDEASVAHKLFFGKFPSPNSNARGILTPILKFINNFSVNRRPCFVTSLVEEIVIVENEMENFTLNKLKMFLHTKILILLIKECLIICFSAAALNYVSIHWHRYRVEEFLSRLNIVSDGIIGLELKYKRKFRDEIDVFESHDQREFI</sequence>
<keyword evidence="1" id="KW-1133">Transmembrane helix</keyword>
<keyword evidence="3" id="KW-1185">Reference proteome</keyword>
<accession>A0A9N9FHM5</accession>
<evidence type="ECO:0000313" key="2">
    <source>
        <dbReference type="EMBL" id="CAG8533767.1"/>
    </source>
</evidence>
<evidence type="ECO:0000256" key="1">
    <source>
        <dbReference type="SAM" id="Phobius"/>
    </source>
</evidence>
<keyword evidence="1" id="KW-0812">Transmembrane</keyword>
<feature type="transmembrane region" description="Helical" evidence="1">
    <location>
        <begin position="77"/>
        <end position="98"/>
    </location>
</feature>
<dbReference type="Proteomes" id="UP000789375">
    <property type="component" value="Unassembled WGS sequence"/>
</dbReference>
<proteinExistence type="predicted"/>
<gene>
    <name evidence="2" type="ORF">FMOSSE_LOCUS5636</name>
</gene>
<dbReference type="AlphaFoldDB" id="A0A9N9FHM5"/>
<organism evidence="2 3">
    <name type="scientific">Funneliformis mosseae</name>
    <name type="common">Endomycorrhizal fungus</name>
    <name type="synonym">Glomus mosseae</name>
    <dbReference type="NCBI Taxonomy" id="27381"/>
    <lineage>
        <taxon>Eukaryota</taxon>
        <taxon>Fungi</taxon>
        <taxon>Fungi incertae sedis</taxon>
        <taxon>Mucoromycota</taxon>
        <taxon>Glomeromycotina</taxon>
        <taxon>Glomeromycetes</taxon>
        <taxon>Glomerales</taxon>
        <taxon>Glomeraceae</taxon>
        <taxon>Funneliformis</taxon>
    </lineage>
</organism>